<dbReference type="EMBL" id="LQZG01000004">
    <property type="protein sequence ID" value="OAB86457.1"/>
    <property type="molecule type" value="Genomic_DNA"/>
</dbReference>
<dbReference type="Gene3D" id="3.40.50.620">
    <property type="entry name" value="HUPs"/>
    <property type="match status" value="1"/>
</dbReference>
<dbReference type="Pfam" id="PF00582">
    <property type="entry name" value="Usp"/>
    <property type="match status" value="1"/>
</dbReference>
<dbReference type="SUPFAM" id="SSF52402">
    <property type="entry name" value="Adenine nucleotide alpha hydrolases-like"/>
    <property type="match status" value="1"/>
</dbReference>
<sequence>MSEMRPDAGERPYTVVVGVSATSKSPTALRWAAGQVAANDGHLVAVRAWRVGAPQASTAGVMAAAGPTEGELEGAERTALERDVEEVLGPDHHAEVRLVRGSDRQVLLDTAVGADLLVIDAPRALTGAPLFAQRLIYDASCPVVVMPPHISGQEPGLVERAGRAVGRAAVRSAGTAGRPGYRPPARR</sequence>
<comment type="caution">
    <text evidence="2">The sequence shown here is derived from an EMBL/GenBank/DDBJ whole genome shotgun (WGS) entry which is preliminary data.</text>
</comment>
<dbReference type="RefSeq" id="WP_068277243.1">
    <property type="nucleotide sequence ID" value="NZ_LQZG01000004.1"/>
</dbReference>
<dbReference type="AlphaFoldDB" id="A0A176Q9R4"/>
<keyword evidence="3" id="KW-1185">Reference proteome</keyword>
<dbReference type="CDD" id="cd00293">
    <property type="entry name" value="USP-like"/>
    <property type="match status" value="1"/>
</dbReference>
<dbReference type="STRING" id="262209.AWH69_14095"/>
<organism evidence="2 3">
    <name type="scientific">Janibacter melonis</name>
    <dbReference type="NCBI Taxonomy" id="262209"/>
    <lineage>
        <taxon>Bacteria</taxon>
        <taxon>Bacillati</taxon>
        <taxon>Actinomycetota</taxon>
        <taxon>Actinomycetes</taxon>
        <taxon>Micrococcales</taxon>
        <taxon>Intrasporangiaceae</taxon>
        <taxon>Janibacter</taxon>
    </lineage>
</organism>
<accession>A0A176Q9R4</accession>
<dbReference type="Proteomes" id="UP000076976">
    <property type="component" value="Unassembled WGS sequence"/>
</dbReference>
<evidence type="ECO:0000313" key="3">
    <source>
        <dbReference type="Proteomes" id="UP000076976"/>
    </source>
</evidence>
<evidence type="ECO:0000259" key="1">
    <source>
        <dbReference type="Pfam" id="PF00582"/>
    </source>
</evidence>
<gene>
    <name evidence="2" type="ORF">AWH69_14095</name>
</gene>
<dbReference type="InterPro" id="IPR014729">
    <property type="entry name" value="Rossmann-like_a/b/a_fold"/>
</dbReference>
<reference evidence="2 3" key="1">
    <citation type="submission" date="2016-01" db="EMBL/GenBank/DDBJ databases">
        <title>Janibacter melonis strain CD11_4 genome sequencing and assembly.</title>
        <authorList>
            <person name="Nair G.R."/>
            <person name="Kaur G."/>
            <person name="Chander A.M."/>
            <person name="Mayilraj S."/>
        </authorList>
    </citation>
    <scope>NUCLEOTIDE SEQUENCE [LARGE SCALE GENOMIC DNA]</scope>
    <source>
        <strain evidence="2 3">CD11-4</strain>
    </source>
</reference>
<dbReference type="InterPro" id="IPR006016">
    <property type="entry name" value="UspA"/>
</dbReference>
<name>A0A176Q9R4_9MICO</name>
<proteinExistence type="predicted"/>
<evidence type="ECO:0000313" key="2">
    <source>
        <dbReference type="EMBL" id="OAB86457.1"/>
    </source>
</evidence>
<protein>
    <recommendedName>
        <fullName evidence="1">UspA domain-containing protein</fullName>
    </recommendedName>
</protein>
<feature type="domain" description="UspA" evidence="1">
    <location>
        <begin position="14"/>
        <end position="146"/>
    </location>
</feature>